<dbReference type="SMART" id="SM00060">
    <property type="entry name" value="FN3"/>
    <property type="match status" value="2"/>
</dbReference>
<feature type="non-terminal residue" evidence="3">
    <location>
        <position position="1"/>
    </location>
</feature>
<dbReference type="EMBL" id="CAIIXF020000011">
    <property type="protein sequence ID" value="CAH1798996.1"/>
    <property type="molecule type" value="Genomic_DNA"/>
</dbReference>
<dbReference type="InterPro" id="IPR036116">
    <property type="entry name" value="FN3_sf"/>
</dbReference>
<keyword evidence="1" id="KW-0732">Signal</keyword>
<evidence type="ECO:0000259" key="2">
    <source>
        <dbReference type="PROSITE" id="PS50853"/>
    </source>
</evidence>
<proteinExistence type="predicted"/>
<evidence type="ECO:0000313" key="3">
    <source>
        <dbReference type="EMBL" id="CAH1798996.1"/>
    </source>
</evidence>
<evidence type="ECO:0000313" key="4">
    <source>
        <dbReference type="Proteomes" id="UP000749559"/>
    </source>
</evidence>
<feature type="domain" description="Fibronectin type-III" evidence="2">
    <location>
        <begin position="137"/>
        <end position="229"/>
    </location>
</feature>
<dbReference type="InterPro" id="IPR003961">
    <property type="entry name" value="FN3_dom"/>
</dbReference>
<dbReference type="Pfam" id="PF00041">
    <property type="entry name" value="fn3"/>
    <property type="match status" value="1"/>
</dbReference>
<organism evidence="3 4">
    <name type="scientific">Owenia fusiformis</name>
    <name type="common">Polychaete worm</name>
    <dbReference type="NCBI Taxonomy" id="6347"/>
    <lineage>
        <taxon>Eukaryota</taxon>
        <taxon>Metazoa</taxon>
        <taxon>Spiralia</taxon>
        <taxon>Lophotrochozoa</taxon>
        <taxon>Annelida</taxon>
        <taxon>Polychaeta</taxon>
        <taxon>Sedentaria</taxon>
        <taxon>Canalipalpata</taxon>
        <taxon>Sabellida</taxon>
        <taxon>Oweniida</taxon>
        <taxon>Oweniidae</taxon>
        <taxon>Owenia</taxon>
    </lineage>
</organism>
<name>A0A8S4PXI5_OWEFU</name>
<evidence type="ECO:0000256" key="1">
    <source>
        <dbReference type="SAM" id="SignalP"/>
    </source>
</evidence>
<gene>
    <name evidence="3" type="ORF">OFUS_LOCUS23063</name>
</gene>
<protein>
    <recommendedName>
        <fullName evidence="2">Fibronectin type-III domain-containing protein</fullName>
    </recommendedName>
</protein>
<reference evidence="3" key="1">
    <citation type="submission" date="2022-03" db="EMBL/GenBank/DDBJ databases">
        <authorList>
            <person name="Martin C."/>
        </authorList>
    </citation>
    <scope>NUCLEOTIDE SEQUENCE</scope>
</reference>
<feature type="chain" id="PRO_5035727502" description="Fibronectin type-III domain-containing protein" evidence="1">
    <location>
        <begin position="30"/>
        <end position="235"/>
    </location>
</feature>
<dbReference type="Gene3D" id="2.60.40.10">
    <property type="entry name" value="Immunoglobulins"/>
    <property type="match status" value="1"/>
</dbReference>
<dbReference type="PROSITE" id="PS50853">
    <property type="entry name" value="FN3"/>
    <property type="match status" value="1"/>
</dbReference>
<comment type="caution">
    <text evidence="3">The sequence shown here is derived from an EMBL/GenBank/DDBJ whole genome shotgun (WGS) entry which is preliminary data.</text>
</comment>
<accession>A0A8S4PXI5</accession>
<dbReference type="SUPFAM" id="SSF49265">
    <property type="entry name" value="Fibronectin type III"/>
    <property type="match status" value="1"/>
</dbReference>
<keyword evidence="4" id="KW-1185">Reference proteome</keyword>
<dbReference type="AlphaFoldDB" id="A0A8S4PXI5"/>
<dbReference type="CDD" id="cd00063">
    <property type="entry name" value="FN3"/>
    <property type="match status" value="1"/>
</dbReference>
<sequence>MFFKGRSIRAVVGIRVLFTITVISQQVYAASPKSVPNKPRAIGAKAITSSTTITLSVFDEEDAVTHYRAVHIIDQNTVNYETIFPRTVGYTYKNINDLIPSRFYTFCVYSVIRTAELDRNSTNCTNSTPVIETGPGPISNFWISDETETSLVVKWEELKRPATKLSVSYQQYEANPTPLAIDVTNSLDNKINLTGLRAGARYTVRIEVTYVNYSVVESSPIKDAITKPYPPRDVK</sequence>
<feature type="signal peptide" evidence="1">
    <location>
        <begin position="1"/>
        <end position="29"/>
    </location>
</feature>
<dbReference type="Proteomes" id="UP000749559">
    <property type="component" value="Unassembled WGS sequence"/>
</dbReference>
<dbReference type="InterPro" id="IPR013783">
    <property type="entry name" value="Ig-like_fold"/>
</dbReference>